<comment type="caution">
    <text evidence="2">The sequence shown here is derived from an EMBL/GenBank/DDBJ whole genome shotgun (WGS) entry which is preliminary data.</text>
</comment>
<dbReference type="EMBL" id="LXQA010129841">
    <property type="protein sequence ID" value="MCI22314.1"/>
    <property type="molecule type" value="Genomic_DNA"/>
</dbReference>
<reference evidence="2 3" key="1">
    <citation type="journal article" date="2018" name="Front. Plant Sci.">
        <title>Red Clover (Trifolium pratense) and Zigzag Clover (T. medium) - A Picture of Genomic Similarities and Differences.</title>
        <authorList>
            <person name="Dluhosova J."/>
            <person name="Istvanek J."/>
            <person name="Nedelnik J."/>
            <person name="Repkova J."/>
        </authorList>
    </citation>
    <scope>NUCLEOTIDE SEQUENCE [LARGE SCALE GENOMIC DNA]</scope>
    <source>
        <strain evidence="3">cv. 10/8</strain>
        <tissue evidence="2">Leaf</tissue>
    </source>
</reference>
<feature type="compositionally biased region" description="Low complexity" evidence="1">
    <location>
        <begin position="1"/>
        <end position="16"/>
    </location>
</feature>
<accession>A0A392QDS0</accession>
<dbReference type="Proteomes" id="UP000265520">
    <property type="component" value="Unassembled WGS sequence"/>
</dbReference>
<name>A0A392QDS0_9FABA</name>
<feature type="region of interest" description="Disordered" evidence="1">
    <location>
        <begin position="1"/>
        <end position="60"/>
    </location>
</feature>
<organism evidence="2 3">
    <name type="scientific">Trifolium medium</name>
    <dbReference type="NCBI Taxonomy" id="97028"/>
    <lineage>
        <taxon>Eukaryota</taxon>
        <taxon>Viridiplantae</taxon>
        <taxon>Streptophyta</taxon>
        <taxon>Embryophyta</taxon>
        <taxon>Tracheophyta</taxon>
        <taxon>Spermatophyta</taxon>
        <taxon>Magnoliopsida</taxon>
        <taxon>eudicotyledons</taxon>
        <taxon>Gunneridae</taxon>
        <taxon>Pentapetalae</taxon>
        <taxon>rosids</taxon>
        <taxon>fabids</taxon>
        <taxon>Fabales</taxon>
        <taxon>Fabaceae</taxon>
        <taxon>Papilionoideae</taxon>
        <taxon>50 kb inversion clade</taxon>
        <taxon>NPAAA clade</taxon>
        <taxon>Hologalegina</taxon>
        <taxon>IRL clade</taxon>
        <taxon>Trifolieae</taxon>
        <taxon>Trifolium</taxon>
    </lineage>
</organism>
<evidence type="ECO:0000313" key="3">
    <source>
        <dbReference type="Proteomes" id="UP000265520"/>
    </source>
</evidence>
<sequence>MAPKTQTTRETATAETIETEDGDGIHRIHALVTTEAAGTTPMKTSGEGSLTIIQDGPHSL</sequence>
<evidence type="ECO:0000256" key="1">
    <source>
        <dbReference type="SAM" id="MobiDB-lite"/>
    </source>
</evidence>
<proteinExistence type="predicted"/>
<keyword evidence="3" id="KW-1185">Reference proteome</keyword>
<evidence type="ECO:0000313" key="2">
    <source>
        <dbReference type="EMBL" id="MCI22314.1"/>
    </source>
</evidence>
<dbReference type="AlphaFoldDB" id="A0A392QDS0"/>
<feature type="compositionally biased region" description="Polar residues" evidence="1">
    <location>
        <begin position="41"/>
        <end position="52"/>
    </location>
</feature>
<protein>
    <submittedName>
        <fullName evidence="2">Uncharacterized protein</fullName>
    </submittedName>
</protein>